<reference evidence="3 4" key="1">
    <citation type="journal article" date="2014" name="BMC Genomics">
        <title>The genome of the intracellular bacterium of the coastal bivalve, Solemya velum: a blueprint for thriving in and out of symbiosis.</title>
        <authorList>
            <person name="Dmytrenko O."/>
            <person name="Russell S.L."/>
            <person name="Loo W.T."/>
            <person name="Fontanez K.M."/>
            <person name="Liao L."/>
            <person name="Roeselers G."/>
            <person name="Sharma R."/>
            <person name="Stewart F.J."/>
            <person name="Newton I.L."/>
            <person name="Woyke T."/>
            <person name="Wu D."/>
            <person name="Lang J.M."/>
            <person name="Eisen J.A."/>
            <person name="Cavanaugh C.M."/>
        </authorList>
    </citation>
    <scope>NUCLEOTIDE SEQUENCE [LARGE SCALE GENOMIC DNA]</scope>
    <source>
        <strain evidence="3 4">WH</strain>
    </source>
</reference>
<dbReference type="GO" id="GO:1990281">
    <property type="term" value="C:efflux pump complex"/>
    <property type="evidence" value="ECO:0007669"/>
    <property type="project" value="TreeGrafter"/>
</dbReference>
<dbReference type="GO" id="GO:0015562">
    <property type="term" value="F:efflux transmembrane transporter activity"/>
    <property type="evidence" value="ECO:0007669"/>
    <property type="project" value="TreeGrafter"/>
</dbReference>
<feature type="chain" id="PRO_5002054568" evidence="2">
    <location>
        <begin position="26"/>
        <end position="263"/>
    </location>
</feature>
<accession>A0A0B0HA80</accession>
<evidence type="ECO:0000256" key="2">
    <source>
        <dbReference type="SAM" id="SignalP"/>
    </source>
</evidence>
<comment type="similarity">
    <text evidence="1">Belongs to the membrane fusion protein (MFP) (TC 8.A.1) family.</text>
</comment>
<evidence type="ECO:0000313" key="4">
    <source>
        <dbReference type="Proteomes" id="UP000030856"/>
    </source>
</evidence>
<dbReference type="AlphaFoldDB" id="A0A0B0HA80"/>
<dbReference type="Gene3D" id="2.40.30.170">
    <property type="match status" value="1"/>
</dbReference>
<dbReference type="Gene3D" id="1.10.287.470">
    <property type="entry name" value="Helix hairpin bin"/>
    <property type="match status" value="1"/>
</dbReference>
<organism evidence="3 4">
    <name type="scientific">Solemya velum gill symbiont</name>
    <dbReference type="NCBI Taxonomy" id="2340"/>
    <lineage>
        <taxon>Bacteria</taxon>
        <taxon>Pseudomonadati</taxon>
        <taxon>Pseudomonadota</taxon>
        <taxon>Gammaproteobacteria</taxon>
        <taxon>sulfur-oxidizing symbionts</taxon>
    </lineage>
</organism>
<protein>
    <submittedName>
        <fullName evidence="3">Membrane-fusion protein</fullName>
    </submittedName>
</protein>
<dbReference type="Proteomes" id="UP000030856">
    <property type="component" value="Unassembled WGS sequence"/>
</dbReference>
<dbReference type="PANTHER" id="PTHR30469:SF15">
    <property type="entry name" value="HLYD FAMILY OF SECRETION PROTEINS"/>
    <property type="match status" value="1"/>
</dbReference>
<name>A0A0B0HA80_SOVGS</name>
<dbReference type="EMBL" id="JRAA01000001">
    <property type="protein sequence ID" value="KHF25980.1"/>
    <property type="molecule type" value="Genomic_DNA"/>
</dbReference>
<dbReference type="SUPFAM" id="SSF111369">
    <property type="entry name" value="HlyD-like secretion proteins"/>
    <property type="match status" value="1"/>
</dbReference>
<dbReference type="NCBIfam" id="TIGR01730">
    <property type="entry name" value="RND_mfp"/>
    <property type="match status" value="1"/>
</dbReference>
<dbReference type="eggNOG" id="COG0845">
    <property type="taxonomic scope" value="Bacteria"/>
</dbReference>
<dbReference type="Gene3D" id="2.40.50.100">
    <property type="match status" value="1"/>
</dbReference>
<evidence type="ECO:0000313" key="3">
    <source>
        <dbReference type="EMBL" id="KHF25980.1"/>
    </source>
</evidence>
<proteinExistence type="inferred from homology"/>
<evidence type="ECO:0000256" key="1">
    <source>
        <dbReference type="ARBA" id="ARBA00009477"/>
    </source>
</evidence>
<sequence length="263" mass="28898">MRMNKNRLISVSTLLLFLISSPVTAEVFKARLEWAHTVDLRVLESGVVDKVAVLEGQRVNSDALLLELDQRDFDLAISSARAALTKAEVELDHAQRKFDWNSELYDQGLISENEQHEGEIARLAAEASVAAAKSTLDQKKIAKERSKLTAPFDGILILVDSWKGQVILPNLQKDPLIRLASANEMVARARVSADRVGDFEPGQEAMISVGNQTRPGKIYRIGAVSEGILERGVAYAVDVIFSVADGERLRPGQFSKIDFSAGQ</sequence>
<comment type="caution">
    <text evidence="3">The sequence shown here is derived from an EMBL/GenBank/DDBJ whole genome shotgun (WGS) entry which is preliminary data.</text>
</comment>
<dbReference type="OrthoDB" id="5765754at2"/>
<dbReference type="PANTHER" id="PTHR30469">
    <property type="entry name" value="MULTIDRUG RESISTANCE PROTEIN MDTA"/>
    <property type="match status" value="1"/>
</dbReference>
<dbReference type="InterPro" id="IPR006143">
    <property type="entry name" value="RND_pump_MFP"/>
</dbReference>
<dbReference type="STRING" id="2340.JV46_20740"/>
<gene>
    <name evidence="3" type="ORF">JV46_20740</name>
</gene>
<feature type="signal peptide" evidence="2">
    <location>
        <begin position="1"/>
        <end position="25"/>
    </location>
</feature>
<keyword evidence="4" id="KW-1185">Reference proteome</keyword>
<keyword evidence="2" id="KW-0732">Signal</keyword>